<dbReference type="STRING" id="1280952.HJA_11210"/>
<comment type="subunit">
    <text evidence="5">Monomer.</text>
</comment>
<dbReference type="EC" id="2.4.99.17" evidence="5"/>
<dbReference type="Proteomes" id="UP000024816">
    <property type="component" value="Unassembled WGS sequence"/>
</dbReference>
<comment type="similarity">
    <text evidence="5">Belongs to the QueA family.</text>
</comment>
<comment type="pathway">
    <text evidence="5">tRNA modification; tRNA-queuosine biosynthesis.</text>
</comment>
<dbReference type="NCBIfam" id="NF001140">
    <property type="entry name" value="PRK00147.1"/>
    <property type="match status" value="1"/>
</dbReference>
<evidence type="ECO:0000313" key="7">
    <source>
        <dbReference type="Proteomes" id="UP000024816"/>
    </source>
</evidence>
<keyword evidence="4 5" id="KW-0671">Queuosine biosynthesis</keyword>
<organism evidence="6 7">
    <name type="scientific">Hyphomonas jannaschiana VP2</name>
    <dbReference type="NCBI Taxonomy" id="1280952"/>
    <lineage>
        <taxon>Bacteria</taxon>
        <taxon>Pseudomonadati</taxon>
        <taxon>Pseudomonadota</taxon>
        <taxon>Alphaproteobacteria</taxon>
        <taxon>Hyphomonadales</taxon>
        <taxon>Hyphomonadaceae</taxon>
        <taxon>Hyphomonas</taxon>
    </lineage>
</organism>
<comment type="subcellular location">
    <subcellularLocation>
        <location evidence="5">Cytoplasm</location>
    </subcellularLocation>
</comment>
<sequence>MDLSQFQFDLPERLIALRPAEPQDSARLLVVHGDGRLEDAGVRDLPRYLNKGDVLVFNDTRVLPAALKGIRPARDEAGQDVACDVNLTERVDGRNWRALARPGRRLKDGDTIVFAEGFTAEITGHHEGGEIGLRFSLEGEALTAALDKHGAMPLPPYIARRRPADAKDRETYQTEFAGEDAASVAAPTAGLHFTPRLLAECDAAGLVRETVRLHVGLGTFKPLEEKQLEENRLHQEWRRLTPETATRLNAARASGRRVVPVGTTAMRTLESCVDTEGVLHPATGPTDIFLKPGDAVRGTDALVTNFHLPGSSLFMLVSALMGTEVMRAAYAHAIANEYRFYSYGDACLLLP</sequence>
<dbReference type="GO" id="GO:0051075">
    <property type="term" value="F:S-adenosylmethionine:tRNA ribosyltransferase-isomerase activity"/>
    <property type="evidence" value="ECO:0007669"/>
    <property type="project" value="UniProtKB-EC"/>
</dbReference>
<keyword evidence="1 5" id="KW-0963">Cytoplasm</keyword>
<dbReference type="EMBL" id="ARYJ01000006">
    <property type="protein sequence ID" value="KCZ88147.1"/>
    <property type="molecule type" value="Genomic_DNA"/>
</dbReference>
<comment type="function">
    <text evidence="5">Transfers and isomerizes the ribose moiety from AdoMet to the 7-aminomethyl group of 7-deazaguanine (preQ1-tRNA) to give epoxyqueuosine (oQ-tRNA).</text>
</comment>
<comment type="caution">
    <text evidence="6">The sequence shown here is derived from an EMBL/GenBank/DDBJ whole genome shotgun (WGS) entry which is preliminary data.</text>
</comment>
<evidence type="ECO:0000256" key="3">
    <source>
        <dbReference type="ARBA" id="ARBA00022691"/>
    </source>
</evidence>
<dbReference type="GO" id="GO:0008616">
    <property type="term" value="P:tRNA queuosine(34) biosynthetic process"/>
    <property type="evidence" value="ECO:0007669"/>
    <property type="project" value="UniProtKB-UniRule"/>
</dbReference>
<keyword evidence="6" id="KW-0413">Isomerase</keyword>
<dbReference type="InterPro" id="IPR003699">
    <property type="entry name" value="QueA"/>
</dbReference>
<dbReference type="RefSeq" id="WP_035582167.1">
    <property type="nucleotide sequence ID" value="NZ_ARYJ01000006.1"/>
</dbReference>
<dbReference type="InterPro" id="IPR042118">
    <property type="entry name" value="QueA_dom1"/>
</dbReference>
<dbReference type="SUPFAM" id="SSF111337">
    <property type="entry name" value="QueA-like"/>
    <property type="match status" value="1"/>
</dbReference>
<comment type="catalytic activity">
    <reaction evidence="5">
        <text>7-aminomethyl-7-carbaguanosine(34) in tRNA + S-adenosyl-L-methionine = epoxyqueuosine(34) in tRNA + adenine + L-methionine + 2 H(+)</text>
        <dbReference type="Rhea" id="RHEA:32155"/>
        <dbReference type="Rhea" id="RHEA-COMP:10342"/>
        <dbReference type="Rhea" id="RHEA-COMP:18582"/>
        <dbReference type="ChEBI" id="CHEBI:15378"/>
        <dbReference type="ChEBI" id="CHEBI:16708"/>
        <dbReference type="ChEBI" id="CHEBI:57844"/>
        <dbReference type="ChEBI" id="CHEBI:59789"/>
        <dbReference type="ChEBI" id="CHEBI:82833"/>
        <dbReference type="ChEBI" id="CHEBI:194443"/>
        <dbReference type="EC" id="2.4.99.17"/>
    </reaction>
</comment>
<dbReference type="NCBIfam" id="TIGR00113">
    <property type="entry name" value="queA"/>
    <property type="match status" value="1"/>
</dbReference>
<dbReference type="OrthoDB" id="9805933at2"/>
<evidence type="ECO:0000313" key="6">
    <source>
        <dbReference type="EMBL" id="KCZ88147.1"/>
    </source>
</evidence>
<evidence type="ECO:0000256" key="5">
    <source>
        <dbReference type="HAMAP-Rule" id="MF_00113"/>
    </source>
</evidence>
<dbReference type="PANTHER" id="PTHR30307:SF0">
    <property type="entry name" value="S-ADENOSYLMETHIONINE:TRNA RIBOSYLTRANSFERASE-ISOMERASE"/>
    <property type="match status" value="1"/>
</dbReference>
<dbReference type="HAMAP" id="MF_00113">
    <property type="entry name" value="QueA"/>
    <property type="match status" value="1"/>
</dbReference>
<accession>A0A059FC17</accession>
<name>A0A059FC17_9PROT</name>
<reference evidence="6 7" key="1">
    <citation type="journal article" date="2014" name="Antonie Van Leeuwenhoek">
        <title>Hyphomonas beringensis sp. nov. and Hyphomonas chukchiensis sp. nov., isolated from surface seawater of the Bering Sea and Chukchi Sea.</title>
        <authorList>
            <person name="Li C."/>
            <person name="Lai Q."/>
            <person name="Li G."/>
            <person name="Dong C."/>
            <person name="Wang J."/>
            <person name="Liao Y."/>
            <person name="Shao Z."/>
        </authorList>
    </citation>
    <scope>NUCLEOTIDE SEQUENCE [LARGE SCALE GENOMIC DNA]</scope>
    <source>
        <strain evidence="6 7">VP2</strain>
    </source>
</reference>
<dbReference type="InterPro" id="IPR042119">
    <property type="entry name" value="QueA_dom2"/>
</dbReference>
<gene>
    <name evidence="5" type="primary">queA</name>
    <name evidence="6" type="ORF">HJA_11210</name>
</gene>
<evidence type="ECO:0000256" key="2">
    <source>
        <dbReference type="ARBA" id="ARBA00022679"/>
    </source>
</evidence>
<keyword evidence="2 5" id="KW-0808">Transferase</keyword>
<dbReference type="Gene3D" id="3.40.1780.10">
    <property type="entry name" value="QueA-like"/>
    <property type="match status" value="1"/>
</dbReference>
<dbReference type="Gene3D" id="2.40.10.240">
    <property type="entry name" value="QueA-like"/>
    <property type="match status" value="1"/>
</dbReference>
<keyword evidence="3 5" id="KW-0949">S-adenosyl-L-methionine</keyword>
<dbReference type="GO" id="GO:0005737">
    <property type="term" value="C:cytoplasm"/>
    <property type="evidence" value="ECO:0007669"/>
    <property type="project" value="UniProtKB-SubCell"/>
</dbReference>
<dbReference type="Pfam" id="PF02547">
    <property type="entry name" value="Queuosine_synth"/>
    <property type="match status" value="1"/>
</dbReference>
<dbReference type="eggNOG" id="COG0809">
    <property type="taxonomic scope" value="Bacteria"/>
</dbReference>
<proteinExistence type="inferred from homology"/>
<evidence type="ECO:0000256" key="4">
    <source>
        <dbReference type="ARBA" id="ARBA00022785"/>
    </source>
</evidence>
<evidence type="ECO:0000256" key="1">
    <source>
        <dbReference type="ARBA" id="ARBA00022490"/>
    </source>
</evidence>
<dbReference type="InterPro" id="IPR036100">
    <property type="entry name" value="QueA_sf"/>
</dbReference>
<dbReference type="PANTHER" id="PTHR30307">
    <property type="entry name" value="S-ADENOSYLMETHIONINE:TRNA RIBOSYLTRANSFERASE-ISOMERASE"/>
    <property type="match status" value="1"/>
</dbReference>
<dbReference type="UniPathway" id="UPA00392"/>
<protein>
    <recommendedName>
        <fullName evidence="5">S-adenosylmethionine:tRNA ribosyltransferase-isomerase</fullName>
        <ecNumber evidence="5">2.4.99.17</ecNumber>
    </recommendedName>
    <alternativeName>
        <fullName evidence="5">Queuosine biosynthesis protein QueA</fullName>
    </alternativeName>
</protein>
<keyword evidence="7" id="KW-1185">Reference proteome</keyword>
<dbReference type="AlphaFoldDB" id="A0A059FC17"/>
<dbReference type="PATRIC" id="fig|1280952.3.peg.2240"/>